<gene>
    <name evidence="2" type="ORF">A0O21_03035</name>
</gene>
<keyword evidence="2" id="KW-0808">Transferase</keyword>
<evidence type="ECO:0000313" key="3">
    <source>
        <dbReference type="Proteomes" id="UP000077317"/>
    </source>
</evidence>
<dbReference type="Pfam" id="PF13673">
    <property type="entry name" value="Acetyltransf_10"/>
    <property type="match status" value="1"/>
</dbReference>
<feature type="domain" description="N-acetyltransferase" evidence="1">
    <location>
        <begin position="5"/>
        <end position="144"/>
    </location>
</feature>
<name>A0A172Q6I0_9STRE</name>
<dbReference type="PROSITE" id="PS51186">
    <property type="entry name" value="GNAT"/>
    <property type="match status" value="1"/>
</dbReference>
<evidence type="ECO:0000259" key="1">
    <source>
        <dbReference type="PROSITE" id="PS51186"/>
    </source>
</evidence>
<protein>
    <submittedName>
        <fullName evidence="2">GCN5 family acetyltransferase</fullName>
    </submittedName>
</protein>
<dbReference type="RefSeq" id="WP_067061036.1">
    <property type="nucleotide sequence ID" value="NZ_CP014699.1"/>
</dbReference>
<dbReference type="Proteomes" id="UP000077317">
    <property type="component" value="Chromosome"/>
</dbReference>
<proteinExistence type="predicted"/>
<dbReference type="OrthoDB" id="9796171at2"/>
<dbReference type="STRING" id="1811193.A0O21_03035"/>
<reference evidence="2 3" key="1">
    <citation type="journal article" date="2016" name="Int. J. Syst. Evol. Microbiol.">
        <title>Streptococcuspantholopis sp. nov., isolated from faeces of the Tibetan antelope (Pantholops hodgsonii).</title>
        <authorList>
            <person name="Bai X."/>
            <person name="Xiong Y."/>
            <person name="Lu S."/>
            <person name="Jin D."/>
            <person name="Lai X."/>
            <person name="Yang J."/>
            <person name="Niu L."/>
            <person name="Hu S."/>
            <person name="Meng X."/>
            <person name="Pu J."/>
            <person name="Ye C."/>
            <person name="Xu J."/>
        </authorList>
    </citation>
    <scope>NUCLEOTIDE SEQUENCE [LARGE SCALE GENOMIC DNA]</scope>
    <source>
        <strain evidence="2 3">TA 26</strain>
    </source>
</reference>
<dbReference type="KEGG" id="spat:A0O21_03035"/>
<dbReference type="SUPFAM" id="SSF55729">
    <property type="entry name" value="Acyl-CoA N-acyltransferases (Nat)"/>
    <property type="match status" value="1"/>
</dbReference>
<dbReference type="GO" id="GO:0016747">
    <property type="term" value="F:acyltransferase activity, transferring groups other than amino-acyl groups"/>
    <property type="evidence" value="ECO:0007669"/>
    <property type="project" value="InterPro"/>
</dbReference>
<dbReference type="Gene3D" id="3.40.630.30">
    <property type="match status" value="1"/>
</dbReference>
<evidence type="ECO:0000313" key="2">
    <source>
        <dbReference type="EMBL" id="AND79068.1"/>
    </source>
</evidence>
<sequence length="144" mass="16650">MWVCKTFEELTKSELFAIYQVRVAVFIVEQNCPYQEVDKHDLEALHFFKKKSGDIQAYCRIIPGEESVALGRVLTARNCRQNGLGRKLVRQALQICQEKLPALPVSIQAQFYLKDFYASFGFQTTSSRYLEDGIPHIDMILKRN</sequence>
<keyword evidence="3" id="KW-1185">Reference proteome</keyword>
<reference evidence="3" key="2">
    <citation type="submission" date="2016-03" db="EMBL/GenBank/DDBJ databases">
        <title>Streptococcus antelopensis sp. nov., isolated from the feces of the Tibetan antelope (Pantholops hodgsonii) in Hoh Xil National Nature Reserve, Qinghai, China.</title>
        <authorList>
            <person name="Bai X."/>
        </authorList>
    </citation>
    <scope>NUCLEOTIDE SEQUENCE [LARGE SCALE GENOMIC DNA]</scope>
    <source>
        <strain evidence="3">TA 26</strain>
    </source>
</reference>
<dbReference type="InterPro" id="IPR000182">
    <property type="entry name" value="GNAT_dom"/>
</dbReference>
<dbReference type="EMBL" id="CP014699">
    <property type="protein sequence ID" value="AND79068.1"/>
    <property type="molecule type" value="Genomic_DNA"/>
</dbReference>
<organism evidence="2 3">
    <name type="scientific">Streptococcus pantholopis</name>
    <dbReference type="NCBI Taxonomy" id="1811193"/>
    <lineage>
        <taxon>Bacteria</taxon>
        <taxon>Bacillati</taxon>
        <taxon>Bacillota</taxon>
        <taxon>Bacilli</taxon>
        <taxon>Lactobacillales</taxon>
        <taxon>Streptococcaceae</taxon>
        <taxon>Streptococcus</taxon>
    </lineage>
</organism>
<dbReference type="AlphaFoldDB" id="A0A172Q6I0"/>
<dbReference type="InterPro" id="IPR016181">
    <property type="entry name" value="Acyl_CoA_acyltransferase"/>
</dbReference>
<accession>A0A172Q6I0</accession>